<protein>
    <recommendedName>
        <fullName evidence="3">DUF6545 domain-containing protein</fullName>
    </recommendedName>
</protein>
<gene>
    <name evidence="4" type="ORF">GCM10010492_50090</name>
</gene>
<evidence type="ECO:0000256" key="1">
    <source>
        <dbReference type="SAM" id="MobiDB-lite"/>
    </source>
</evidence>
<feature type="transmembrane region" description="Helical" evidence="2">
    <location>
        <begin position="161"/>
        <end position="182"/>
    </location>
</feature>
<feature type="region of interest" description="Disordered" evidence="1">
    <location>
        <begin position="359"/>
        <end position="395"/>
    </location>
</feature>
<feature type="compositionally biased region" description="Basic and acidic residues" evidence="1">
    <location>
        <begin position="363"/>
        <end position="376"/>
    </location>
</feature>
<dbReference type="InterPro" id="IPR050039">
    <property type="entry name" value="MAB_1171c-like"/>
</dbReference>
<keyword evidence="2" id="KW-0812">Transmembrane</keyword>
<evidence type="ECO:0000256" key="2">
    <source>
        <dbReference type="SAM" id="Phobius"/>
    </source>
</evidence>
<evidence type="ECO:0000313" key="5">
    <source>
        <dbReference type="Proteomes" id="UP001500416"/>
    </source>
</evidence>
<keyword evidence="5" id="KW-1185">Reference proteome</keyword>
<evidence type="ECO:0000313" key="4">
    <source>
        <dbReference type="EMBL" id="GAA0244758.1"/>
    </source>
</evidence>
<accession>A0ABP3DXD3</accession>
<dbReference type="NCBIfam" id="NF042915">
    <property type="entry name" value="MAB_1171c_fam"/>
    <property type="match status" value="1"/>
</dbReference>
<reference evidence="5" key="1">
    <citation type="journal article" date="2019" name="Int. J. Syst. Evol. Microbiol.">
        <title>The Global Catalogue of Microorganisms (GCM) 10K type strain sequencing project: providing services to taxonomists for standard genome sequencing and annotation.</title>
        <authorList>
            <consortium name="The Broad Institute Genomics Platform"/>
            <consortium name="The Broad Institute Genome Sequencing Center for Infectious Disease"/>
            <person name="Wu L."/>
            <person name="Ma J."/>
        </authorList>
    </citation>
    <scope>NUCLEOTIDE SEQUENCE [LARGE SCALE GENOMIC DNA]</scope>
    <source>
        <strain evidence="5">JCM 3380</strain>
    </source>
</reference>
<proteinExistence type="predicted"/>
<feature type="compositionally biased region" description="Gly residues" evidence="1">
    <location>
        <begin position="385"/>
        <end position="395"/>
    </location>
</feature>
<dbReference type="Proteomes" id="UP001500416">
    <property type="component" value="Unassembled WGS sequence"/>
</dbReference>
<feature type="domain" description="DUF6545" evidence="3">
    <location>
        <begin position="223"/>
        <end position="357"/>
    </location>
</feature>
<feature type="transmembrane region" description="Helical" evidence="2">
    <location>
        <begin position="95"/>
        <end position="113"/>
    </location>
</feature>
<dbReference type="EMBL" id="BAAABU010000013">
    <property type="protein sequence ID" value="GAA0244758.1"/>
    <property type="molecule type" value="Genomic_DNA"/>
</dbReference>
<organism evidence="4 5">
    <name type="scientific">Saccharothrix mutabilis subsp. mutabilis</name>
    <dbReference type="NCBI Taxonomy" id="66855"/>
    <lineage>
        <taxon>Bacteria</taxon>
        <taxon>Bacillati</taxon>
        <taxon>Actinomycetota</taxon>
        <taxon>Actinomycetes</taxon>
        <taxon>Pseudonocardiales</taxon>
        <taxon>Pseudonocardiaceae</taxon>
        <taxon>Saccharothrix</taxon>
    </lineage>
</organism>
<feature type="transmembrane region" description="Helical" evidence="2">
    <location>
        <begin position="128"/>
        <end position="149"/>
    </location>
</feature>
<dbReference type="InterPro" id="IPR046675">
    <property type="entry name" value="DUF6545"/>
</dbReference>
<feature type="transmembrane region" description="Helical" evidence="2">
    <location>
        <begin position="202"/>
        <end position="224"/>
    </location>
</feature>
<dbReference type="Pfam" id="PF20182">
    <property type="entry name" value="DUF6545"/>
    <property type="match status" value="1"/>
</dbReference>
<sequence>MGDALRQWGPAVLAWAVLLTRRGGTGARRCLRWVFLGLACSLTAQIPFTTVVVSQVTGSGDLARLVNHTGMVLTAWAGQEFMARMNGYPRGPRWQAWWAAAGFAVMCVFFAATPDLRPQSPWVMEYCLAYAAAQLPALTTVVVLGLRHARRAGDRVLRTSLRLVVAGTVFGVLYLANKTILAMSPRLGFEFAPSRTPVAREALPTTAYLLVLLGAALPTALGWLHHYRLHRRLGPLWRALYRAEPAIALDPPRVPDVLVLRDLRLRVYRRVIEIRDGLLALQPYRDPAVTETVHAQATESGLTGRARDAAVEAATVTAALHAHATKSVPARSGLVPHGGTDLADDTAFLVAVSRAFRNARRSRVPDRPSRALDRHPARPVTGPAGQRGRGGRSTG</sequence>
<keyword evidence="2" id="KW-1133">Transmembrane helix</keyword>
<comment type="caution">
    <text evidence="4">The sequence shown here is derived from an EMBL/GenBank/DDBJ whole genome shotgun (WGS) entry which is preliminary data.</text>
</comment>
<dbReference type="RefSeq" id="WP_343936471.1">
    <property type="nucleotide sequence ID" value="NZ_BAAABU010000013.1"/>
</dbReference>
<evidence type="ECO:0000259" key="3">
    <source>
        <dbReference type="Pfam" id="PF20182"/>
    </source>
</evidence>
<name>A0ABP3DXD3_9PSEU</name>
<keyword evidence="2" id="KW-0472">Membrane</keyword>